<dbReference type="InterPro" id="IPR001584">
    <property type="entry name" value="Integrase_cat-core"/>
</dbReference>
<dbReference type="SUPFAM" id="SSF53098">
    <property type="entry name" value="Ribonuclease H-like"/>
    <property type="match status" value="1"/>
</dbReference>
<proteinExistence type="predicted"/>
<dbReference type="PANTHER" id="PTHR47515">
    <property type="entry name" value="LOW CALCIUM RESPONSE LOCUS PROTEIN T"/>
    <property type="match status" value="1"/>
</dbReference>
<dbReference type="eggNOG" id="COG2801">
    <property type="taxonomic scope" value="Bacteria"/>
</dbReference>
<accession>N6X0Z0</accession>
<evidence type="ECO:0000259" key="1">
    <source>
        <dbReference type="PROSITE" id="PS50994"/>
    </source>
</evidence>
<organism evidence="2 3">
    <name type="scientific">Marinobacter nanhaiticus D15-8W</name>
    <dbReference type="NCBI Taxonomy" id="626887"/>
    <lineage>
        <taxon>Bacteria</taxon>
        <taxon>Pseudomonadati</taxon>
        <taxon>Pseudomonadota</taxon>
        <taxon>Gammaproteobacteria</taxon>
        <taxon>Pseudomonadales</taxon>
        <taxon>Marinobacteraceae</taxon>
        <taxon>Marinobacter</taxon>
    </lineage>
</organism>
<dbReference type="GO" id="GO:0015074">
    <property type="term" value="P:DNA integration"/>
    <property type="evidence" value="ECO:0007669"/>
    <property type="project" value="InterPro"/>
</dbReference>
<gene>
    <name evidence="2" type="ORF">J057_00514</name>
</gene>
<sequence>EPLAVPSTANHCWSMDFMSDSLFCGRRFRTFNVVDDFNREILAIEIDLNLPAPRVIRVLERIIAWRGYPARLRMDNGPEFISIALADWAEKHAIALEFIKPGKPTQNSYVERFNRTYRDEILNMYVFRNLTEVRQRTESWMAEYNDERPHDSLEDLTPWEYLARHQQTENSNQRCN</sequence>
<keyword evidence="3" id="KW-1185">Reference proteome</keyword>
<feature type="non-terminal residue" evidence="2">
    <location>
        <position position="1"/>
    </location>
</feature>
<dbReference type="PATRIC" id="fig|626887.3.peg.95"/>
<comment type="caution">
    <text evidence="2">The sequence shown here is derived from an EMBL/GenBank/DDBJ whole genome shotgun (WGS) entry which is preliminary data.</text>
</comment>
<feature type="domain" description="Integrase catalytic" evidence="1">
    <location>
        <begin position="2"/>
        <end position="166"/>
    </location>
</feature>
<dbReference type="PROSITE" id="PS50994">
    <property type="entry name" value="INTEGRASE"/>
    <property type="match status" value="1"/>
</dbReference>
<reference evidence="2 3" key="1">
    <citation type="journal article" date="2013" name="Genome Announc.">
        <title>Genome Sequence of the Polycyclic Aromatic Hydrocarbon-Degrading Bacterium Strain Marinobacter nanhaiticus D15-8WT.</title>
        <authorList>
            <person name="Cui Z."/>
            <person name="Gao W."/>
            <person name="Li Q."/>
            <person name="Xu G."/>
            <person name="Zheng L."/>
        </authorList>
    </citation>
    <scope>NUCLEOTIDE SEQUENCE [LARGE SCALE GENOMIC DNA]</scope>
    <source>
        <strain evidence="2 3">D15-8W</strain>
    </source>
</reference>
<dbReference type="PANTHER" id="PTHR47515:SF2">
    <property type="entry name" value="INTEGRASE CORE DOMAIN PROTEIN"/>
    <property type="match status" value="1"/>
</dbReference>
<dbReference type="GO" id="GO:0003676">
    <property type="term" value="F:nucleic acid binding"/>
    <property type="evidence" value="ECO:0007669"/>
    <property type="project" value="InterPro"/>
</dbReference>
<evidence type="ECO:0000313" key="3">
    <source>
        <dbReference type="Proteomes" id="UP000013165"/>
    </source>
</evidence>
<dbReference type="Pfam" id="PF13683">
    <property type="entry name" value="rve_3"/>
    <property type="match status" value="1"/>
</dbReference>
<dbReference type="HOGENOM" id="CLU_027402_31_6_6"/>
<dbReference type="InterPro" id="IPR012337">
    <property type="entry name" value="RNaseH-like_sf"/>
</dbReference>
<dbReference type="Proteomes" id="UP000013165">
    <property type="component" value="Unassembled WGS sequence"/>
</dbReference>
<dbReference type="AlphaFoldDB" id="N6X0Z0"/>
<dbReference type="RefSeq" id="WP_004578754.1">
    <property type="nucleotide sequence ID" value="NZ_KB822692.1"/>
</dbReference>
<dbReference type="Gene3D" id="3.30.420.10">
    <property type="entry name" value="Ribonuclease H-like superfamily/Ribonuclease H"/>
    <property type="match status" value="1"/>
</dbReference>
<dbReference type="InterPro" id="IPR048020">
    <property type="entry name" value="Transpos_IS3"/>
</dbReference>
<dbReference type="OrthoDB" id="9774685at2"/>
<dbReference type="STRING" id="626887.J057_00514"/>
<dbReference type="NCBIfam" id="NF033516">
    <property type="entry name" value="transpos_IS3"/>
    <property type="match status" value="1"/>
</dbReference>
<dbReference type="EMBL" id="APLQ01000005">
    <property type="protein sequence ID" value="ENO17102.1"/>
    <property type="molecule type" value="Genomic_DNA"/>
</dbReference>
<name>N6X0Z0_9GAMM</name>
<protein>
    <submittedName>
        <fullName evidence="2">IS3 family transposase</fullName>
    </submittedName>
</protein>
<dbReference type="InterPro" id="IPR036397">
    <property type="entry name" value="RNaseH_sf"/>
</dbReference>
<evidence type="ECO:0000313" key="2">
    <source>
        <dbReference type="EMBL" id="ENO17102.1"/>
    </source>
</evidence>